<dbReference type="InterPro" id="IPR001650">
    <property type="entry name" value="Helicase_C-like"/>
</dbReference>
<dbReference type="PANTHER" id="PTHR47957:SF3">
    <property type="entry name" value="ATP-DEPENDENT HELICASE HRQ1"/>
    <property type="match status" value="1"/>
</dbReference>
<evidence type="ECO:0000313" key="7">
    <source>
        <dbReference type="Proteomes" id="UP000287168"/>
    </source>
</evidence>
<dbReference type="RefSeq" id="WP_128490752.1">
    <property type="nucleotide sequence ID" value="NZ_JBHLXB010000061.1"/>
</dbReference>
<dbReference type="GO" id="GO:0005524">
    <property type="term" value="F:ATP binding"/>
    <property type="evidence" value="ECO:0007669"/>
    <property type="project" value="UniProtKB-KW"/>
</dbReference>
<dbReference type="SMART" id="SM00487">
    <property type="entry name" value="DEXDc"/>
    <property type="match status" value="1"/>
</dbReference>
<keyword evidence="7" id="KW-1185">Reference proteome</keyword>
<keyword evidence="6" id="KW-0378">Hydrolase</keyword>
<evidence type="ECO:0000256" key="1">
    <source>
        <dbReference type="ARBA" id="ARBA00022741"/>
    </source>
</evidence>
<feature type="domain" description="Helicase C-terminal" evidence="5">
    <location>
        <begin position="1091"/>
        <end position="1288"/>
    </location>
</feature>
<dbReference type="InterPro" id="IPR027417">
    <property type="entry name" value="P-loop_NTPase"/>
</dbReference>
<feature type="compositionally biased region" description="Basic and acidic residues" evidence="3">
    <location>
        <begin position="269"/>
        <end position="279"/>
    </location>
</feature>
<dbReference type="SMART" id="SM00490">
    <property type="entry name" value="HELICc"/>
    <property type="match status" value="1"/>
</dbReference>
<dbReference type="InterPro" id="IPR014001">
    <property type="entry name" value="Helicase_ATP-bd"/>
</dbReference>
<feature type="region of interest" description="Disordered" evidence="3">
    <location>
        <begin position="259"/>
        <end position="281"/>
    </location>
</feature>
<comment type="caution">
    <text evidence="6">The sequence shown here is derived from an EMBL/GenBank/DDBJ whole genome shotgun (WGS) entry which is preliminary data.</text>
</comment>
<dbReference type="GO" id="GO:0043138">
    <property type="term" value="F:3'-5' DNA helicase activity"/>
    <property type="evidence" value="ECO:0007669"/>
    <property type="project" value="TreeGrafter"/>
</dbReference>
<dbReference type="EMBL" id="SBLC01000051">
    <property type="protein sequence ID" value="RWY37326.1"/>
    <property type="molecule type" value="Genomic_DNA"/>
</dbReference>
<name>A0A3S3VJL9_9RHOB</name>
<dbReference type="SUPFAM" id="SSF52540">
    <property type="entry name" value="P-loop containing nucleoside triphosphate hydrolases"/>
    <property type="match status" value="2"/>
</dbReference>
<reference evidence="6 7" key="1">
    <citation type="journal article" date="2015" name="Int. J. Syst. Evol. Microbiol.">
        <title>Gemmobacter intermedius sp. nov., isolated from a white stork (Ciconia ciconia).</title>
        <authorList>
            <person name="Kampfer P."/>
            <person name="Jerzak L."/>
            <person name="Wilharm G."/>
            <person name="Golke J."/>
            <person name="Busse H.J."/>
            <person name="Glaeser S.P."/>
        </authorList>
    </citation>
    <scope>NUCLEOTIDE SEQUENCE [LARGE SCALE GENOMIC DNA]</scope>
    <source>
        <strain evidence="6 7">119/4</strain>
    </source>
</reference>
<dbReference type="Proteomes" id="UP000287168">
    <property type="component" value="Unassembled WGS sequence"/>
</dbReference>
<evidence type="ECO:0000256" key="2">
    <source>
        <dbReference type="ARBA" id="ARBA00022840"/>
    </source>
</evidence>
<protein>
    <submittedName>
        <fullName evidence="6">DEAD/DEAH box helicase</fullName>
    </submittedName>
</protein>
<dbReference type="PANTHER" id="PTHR47957">
    <property type="entry name" value="ATP-DEPENDENT HELICASE HRQ1"/>
    <property type="match status" value="1"/>
</dbReference>
<sequence>MLDPLGAHGEILKLFLSYLDTAYRIGRSDLTTARRELLAAPDGLMPEPFLEPVPRYRASDLSFEEMVTAGTDSPLSGFSEEERRAIVEMFLSGLFPGDDSDGQLARSSRFAPYTHQVEMLTRGVRSGLPGIVTSGTGSGKTESFLLPILASITAEATRWPAPAPGYCHTDWWKGSRNETSKVGGNAGNITPDFTPHRAAEGTGRPAALRALLLYPMNALVEDQMVRLRKMLDSPEAKATLDRRARGNRIFFGRYTSATPVPGHLRHPRRTDQREKSDARTRRRKAAQILQQIAADQELARTYDKQNPDQDPTRYLFPSIDGAELVCRWDMQQTPPDILVTNVSMLSAMLSREVEAPIFDATRDWLAQQEDAYFYLVLDELHLIRGSAGTETAALMRLLITRLGLDRPELRHKLRILSSSASLPLEGAERDQSLKYLFDFFGPFGTHSAETENGATSPEDWADCVVTGTMQLPKCETGLLDPTPFSDLARLLCPAGRFTGALSYTPGEKPDLDEIIARCGRALGAASDAFTDIVTHAGRRLAAACVDKNGALKAAPASQIGASLFGPVAGLLPLRGLTILRGMGDKIKDMPNDVPAFRLHLFLRNLEGLFLSPMLNDAGKLEYENLAIERGASHTETSRGTQRMFELYYCEVCYAEFIGGRRGQTSVYTAWTEILPTTRDLEGLPDIGGETDYEALSHQQFVLFLPRRTKLQRSENEDEKWLDAWLSPSNAQIFDTAPAAQDGCIPGRIFVLNGQAARRPRSAGPNGCPCCGVDYFRRSENFRKSPIRSFRTGFAKTSQLLASELLELLKRSGTAPKAVVFSDSRQDAARAAINVERGHHDDTRRRLLVEGMRAIANTPVLDVKNLRRLRDEAEDVGDDDLVDDLNEQIKQARHTRDADRIPLSEIIEIADSGKSSAGRLLAGMVRIGMHPTDDTGIERLKGGENGSRRFYDWFELFDEPGGIPTWTRNVDVQDVSAARNQVAGAQRTLVEDVIFSRNYFALEETGIGYPCLTGRADSHSDRLDALLRVFADSYRVQANKWVTDGVKEWHAARDIRSRRVRAFLDALDLSEDEITGLLDGLKGLGHSGGIIRIERLFVKVVPPDAPVFECQTCHRAHLHKGFGICTRCHAPLPQEANANARDIRERNYISRRLETALSEEQGVFRLRCEELTGQTGSPADRLRRFKGIFVDAAPDSLARRAREIDMLSVTTTMEVGIDIGSLQAVYQANMPPQRFNYQQRVGRAGRRGQAYSIALTLCRGRSHDLHYFRNPRAITADAPPPPFLTQDHLDIGRRLIRKGWLAAAFEDLRAAHGAGYPGDTLHDIHGEYVPVVAYFATTSGWQKLLRCALERSIDTRDRLAASIGAGYSGRASELLMGLSPDELIDAIEATRPPIGAATSEGLAEHLAEAGLLPMFGMPTRVRNLYVGPKATSREAVGWDTVDREMDLAIYEFAPGQTLARDKLLHTPVGFTSPLGLLRPGKQGEWEITPAPMKEWWSEIQTIADCVQCNGITMIRAGQSSSGLTCAECGHPLSAEAMETYHSPAAFRTDFKAQKSDGMEQFPPLLRRETASIIAPMTLRPVPGTNMILSSGSEAQIIRRNRGPLGKDGTPEPYPLVSRTQGHTWFEMEGGRSQKVARVPHQAILETTSRQSGSWFEEQDGFTPGSFRLFSRKRTDALTITMQQVNPRLALRRIGGNRKDVTGTSLRAAAISATHMLIQRASLSFDIDPDEFEPLEPRSNDGRPVLQIADVLVNGAGFCRRLAEIIEERPLVTTLIQSMLDNSEDPLTSRFLTDTHRRDCGLACYYCMQRYGNRHYHGLLDWRLGMSFLRCLTDPEHDVGCSGDFSAPELLDWRTLAERAAEDLRRLSPSTRRIDHIGPNALPTVLCEEGRREAFVIVHPFWDPNMLSNYLEEHLDAGRSLYLIDTFEASRRLLATVERMRFASDG</sequence>
<keyword evidence="6" id="KW-0347">Helicase</keyword>
<dbReference type="GO" id="GO:0006289">
    <property type="term" value="P:nucleotide-excision repair"/>
    <property type="evidence" value="ECO:0007669"/>
    <property type="project" value="TreeGrafter"/>
</dbReference>
<feature type="domain" description="Helicase ATP-binding" evidence="4">
    <location>
        <begin position="121"/>
        <end position="440"/>
    </location>
</feature>
<dbReference type="Gene3D" id="3.40.50.300">
    <property type="entry name" value="P-loop containing nucleotide triphosphate hydrolases"/>
    <property type="match status" value="2"/>
</dbReference>
<dbReference type="PROSITE" id="PS51192">
    <property type="entry name" value="HELICASE_ATP_BIND_1"/>
    <property type="match status" value="1"/>
</dbReference>
<keyword evidence="2" id="KW-0067">ATP-binding</keyword>
<dbReference type="PROSITE" id="PS51194">
    <property type="entry name" value="HELICASE_CTER"/>
    <property type="match status" value="1"/>
</dbReference>
<evidence type="ECO:0000313" key="6">
    <source>
        <dbReference type="EMBL" id="RWY37326.1"/>
    </source>
</evidence>
<evidence type="ECO:0000259" key="4">
    <source>
        <dbReference type="PROSITE" id="PS51192"/>
    </source>
</evidence>
<evidence type="ECO:0000256" key="3">
    <source>
        <dbReference type="SAM" id="MobiDB-lite"/>
    </source>
</evidence>
<accession>A0A3S3VJL9</accession>
<dbReference type="GO" id="GO:0003676">
    <property type="term" value="F:nucleic acid binding"/>
    <property type="evidence" value="ECO:0007669"/>
    <property type="project" value="InterPro"/>
</dbReference>
<dbReference type="Pfam" id="PF00270">
    <property type="entry name" value="DEAD"/>
    <property type="match status" value="1"/>
</dbReference>
<keyword evidence="1" id="KW-0547">Nucleotide-binding</keyword>
<evidence type="ECO:0000259" key="5">
    <source>
        <dbReference type="PROSITE" id="PS51194"/>
    </source>
</evidence>
<dbReference type="Pfam" id="PF00271">
    <property type="entry name" value="Helicase_C"/>
    <property type="match status" value="1"/>
</dbReference>
<proteinExistence type="predicted"/>
<gene>
    <name evidence="6" type="ORF">EP867_17490</name>
</gene>
<dbReference type="GO" id="GO:0036297">
    <property type="term" value="P:interstrand cross-link repair"/>
    <property type="evidence" value="ECO:0007669"/>
    <property type="project" value="TreeGrafter"/>
</dbReference>
<organism evidence="6 7">
    <name type="scientific">Falsigemmobacter intermedius</name>
    <dbReference type="NCBI Taxonomy" id="1553448"/>
    <lineage>
        <taxon>Bacteria</taxon>
        <taxon>Pseudomonadati</taxon>
        <taxon>Pseudomonadota</taxon>
        <taxon>Alphaproteobacteria</taxon>
        <taxon>Rhodobacterales</taxon>
        <taxon>Paracoccaceae</taxon>
        <taxon>Falsigemmobacter</taxon>
    </lineage>
</organism>
<dbReference type="OrthoDB" id="9815222at2"/>
<dbReference type="InterPro" id="IPR011545">
    <property type="entry name" value="DEAD/DEAH_box_helicase_dom"/>
</dbReference>